<dbReference type="SMART" id="SM01017">
    <property type="entry name" value="Arrestin_C"/>
    <property type="match status" value="1"/>
</dbReference>
<accession>A0AA91T4A2</accession>
<feature type="domain" description="Arrestin C-terminal-like" evidence="4">
    <location>
        <begin position="288"/>
        <end position="423"/>
    </location>
</feature>
<feature type="compositionally biased region" description="Polar residues" evidence="3">
    <location>
        <begin position="491"/>
        <end position="515"/>
    </location>
</feature>
<name>A0AA91T4A2_CLALS</name>
<dbReference type="InterPro" id="IPR050357">
    <property type="entry name" value="Arrestin_domain-protein"/>
</dbReference>
<dbReference type="AlphaFoldDB" id="A0AA91T4A2"/>
<dbReference type="GO" id="GO:0005886">
    <property type="term" value="C:plasma membrane"/>
    <property type="evidence" value="ECO:0007669"/>
    <property type="project" value="TreeGrafter"/>
</dbReference>
<evidence type="ECO:0000256" key="1">
    <source>
        <dbReference type="ARBA" id="ARBA00037950"/>
    </source>
</evidence>
<evidence type="ECO:0000313" key="5">
    <source>
        <dbReference type="EMBL" id="OVF11253.1"/>
    </source>
</evidence>
<dbReference type="Proteomes" id="UP000195602">
    <property type="component" value="Unassembled WGS sequence"/>
</dbReference>
<evidence type="ECO:0000256" key="3">
    <source>
        <dbReference type="SAM" id="MobiDB-lite"/>
    </source>
</evidence>
<feature type="compositionally biased region" description="Basic and acidic residues" evidence="3">
    <location>
        <begin position="661"/>
        <end position="672"/>
    </location>
</feature>
<dbReference type="PANTHER" id="PTHR11188">
    <property type="entry name" value="ARRESTIN DOMAIN CONTAINING PROTEIN"/>
    <property type="match status" value="1"/>
</dbReference>
<feature type="region of interest" description="Disordered" evidence="3">
    <location>
        <begin position="475"/>
        <end position="524"/>
    </location>
</feature>
<organism evidence="5 6">
    <name type="scientific">Clavispora lusitaniae</name>
    <name type="common">Candida lusitaniae</name>
    <dbReference type="NCBI Taxonomy" id="36911"/>
    <lineage>
        <taxon>Eukaryota</taxon>
        <taxon>Fungi</taxon>
        <taxon>Dikarya</taxon>
        <taxon>Ascomycota</taxon>
        <taxon>Saccharomycotina</taxon>
        <taxon>Pichiomycetes</taxon>
        <taxon>Metschnikowiaceae</taxon>
        <taxon>Clavispora</taxon>
    </lineage>
</organism>
<feature type="compositionally biased region" description="Polar residues" evidence="3">
    <location>
        <begin position="625"/>
        <end position="644"/>
    </location>
</feature>
<dbReference type="Pfam" id="PF00339">
    <property type="entry name" value="Arrestin_N"/>
    <property type="match status" value="1"/>
</dbReference>
<dbReference type="GO" id="GO:0031625">
    <property type="term" value="F:ubiquitin protein ligase binding"/>
    <property type="evidence" value="ECO:0007669"/>
    <property type="project" value="TreeGrafter"/>
</dbReference>
<reference evidence="5 6" key="1">
    <citation type="submission" date="2017-04" db="EMBL/GenBank/DDBJ databases">
        <title>Draft genome of the yeast Clavispora lusitaniae type strain CBS 6936.</title>
        <authorList>
            <person name="Durrens P."/>
            <person name="Klopp C."/>
            <person name="Biteau N."/>
            <person name="Fitton-Ouhabi V."/>
            <person name="Dementhon K."/>
            <person name="Accoceberry I."/>
            <person name="Sherman D.J."/>
            <person name="Noel T."/>
        </authorList>
    </citation>
    <scope>NUCLEOTIDE SEQUENCE [LARGE SCALE GENOMIC DNA]</scope>
    <source>
        <strain evidence="5 6">CBS 6936</strain>
    </source>
</reference>
<feature type="compositionally biased region" description="Basic and acidic residues" evidence="3">
    <location>
        <begin position="574"/>
        <end position="584"/>
    </location>
</feature>
<feature type="compositionally biased region" description="Low complexity" evidence="3">
    <location>
        <begin position="479"/>
        <end position="490"/>
    </location>
</feature>
<dbReference type="InterPro" id="IPR014752">
    <property type="entry name" value="Arrestin-like_C"/>
</dbReference>
<dbReference type="EMBL" id="LYUB02000001">
    <property type="protein sequence ID" value="OVF11253.1"/>
    <property type="molecule type" value="Genomic_DNA"/>
</dbReference>
<gene>
    <name evidence="5" type="ORF">A9F13_01g07403</name>
</gene>
<comment type="caution">
    <text evidence="5">The sequence shown here is derived from an EMBL/GenBank/DDBJ whole genome shotgun (WGS) entry which is preliminary data.</text>
</comment>
<feature type="compositionally biased region" description="Polar residues" evidence="3">
    <location>
        <begin position="680"/>
        <end position="700"/>
    </location>
</feature>
<dbReference type="PANTHER" id="PTHR11188:SF161">
    <property type="entry name" value="PH-RESPONSE REGULATOR PROTEIN PALF_RIM8"/>
    <property type="match status" value="1"/>
</dbReference>
<feature type="compositionally biased region" description="Polar residues" evidence="3">
    <location>
        <begin position="261"/>
        <end position="282"/>
    </location>
</feature>
<evidence type="ECO:0000256" key="2">
    <source>
        <dbReference type="ARBA" id="ARBA00040066"/>
    </source>
</evidence>
<feature type="region of interest" description="Disordered" evidence="3">
    <location>
        <begin position="560"/>
        <end position="700"/>
    </location>
</feature>
<feature type="region of interest" description="Disordered" evidence="3">
    <location>
        <begin position="216"/>
        <end position="286"/>
    </location>
</feature>
<sequence length="700" mass="76572">MKRAVAKFMPGKSTKPRAESPSTFKIDHNSVEDFYISLDNPHKSWLPGEEISGQIVLISRKNLANIAIVFSLCGYVKIHASPHSKLRPVKHTLFSHTIKIYGPDADHPQAENANEFVNGLYKGEHRFPFIVKLPNKRVFTSIDFGKGAIVYVLKTHLRSATDSSGDTSSPGSTASPGSTDIFSMTKSLSKLSTPSFTSEKFINLINPIDVSELPPQKPKRLIIKDPRRKGKPSRVSSSNATLNTFSTLSSNDSDSISTALTSPNPITPNSMNAHVPNGSSPKTIEPHQQKNIRVSMEISQRGFLRGELIPIKLSIKHLRKIQDSKGIIVTLVRVCRLDYGPDGFYESFRKDLQQSVIPLFVDPNTFSSEINTSLRVPPDAFPTISGCPIVSFQYFIEVMLNLSGKSLSLEGPSEHPKSSSVPLEEPSMSPGNSGSYSFHPYAIAQNRSDFINTDKFKRSKKFLQITSEVIIGTHRSDKTTSATSPDASASIVNSRRSSDSTNSPGQFQTSSQPRSPAQIPPIPESFQVDNFAVPSYVETTNPAIEAHDGTSETQSAPMYEDVPAVPMPPTQENLSEKERVRQHEASLMPSEPQFGDSDGESETVSPLDPDSHILDSLVDEPSFGHMSQSYSSPLGQETSMSLRPNESVHDLYQAPLSSAPDLHEGIGSEGAKDYVPNYDNAANDQLISSTAPEGSRSQEN</sequence>
<evidence type="ECO:0000313" key="6">
    <source>
        <dbReference type="Proteomes" id="UP000195602"/>
    </source>
</evidence>
<dbReference type="GO" id="GO:0030674">
    <property type="term" value="F:protein-macromolecule adaptor activity"/>
    <property type="evidence" value="ECO:0007669"/>
    <property type="project" value="TreeGrafter"/>
</dbReference>
<dbReference type="Pfam" id="PF02752">
    <property type="entry name" value="Arrestin_C"/>
    <property type="match status" value="1"/>
</dbReference>
<feature type="region of interest" description="Disordered" evidence="3">
    <location>
        <begin position="1"/>
        <end position="23"/>
    </location>
</feature>
<dbReference type="InterPro" id="IPR011021">
    <property type="entry name" value="Arrestin-like_N"/>
</dbReference>
<dbReference type="Gene3D" id="2.60.40.640">
    <property type="match status" value="2"/>
</dbReference>
<comment type="similarity">
    <text evidence="1">Belongs to the arrestin family. PalF/RIM8 subfamily.</text>
</comment>
<dbReference type="GO" id="GO:0070086">
    <property type="term" value="P:ubiquitin-dependent endocytosis"/>
    <property type="evidence" value="ECO:0007669"/>
    <property type="project" value="TreeGrafter"/>
</dbReference>
<evidence type="ECO:0000259" key="4">
    <source>
        <dbReference type="SMART" id="SM01017"/>
    </source>
</evidence>
<feature type="compositionally biased region" description="Low complexity" evidence="3">
    <location>
        <begin position="236"/>
        <end position="260"/>
    </location>
</feature>
<protein>
    <recommendedName>
        <fullName evidence="2">pH-response regulator protein palF/RIM8</fullName>
    </recommendedName>
</protein>
<dbReference type="KEGG" id="clus:A9F13_01g07403"/>
<proteinExistence type="inferred from homology"/>
<feature type="compositionally biased region" description="Basic residues" evidence="3">
    <location>
        <begin position="217"/>
        <end position="232"/>
    </location>
</feature>
<dbReference type="InterPro" id="IPR011022">
    <property type="entry name" value="Arrestin_C-like"/>
</dbReference>
<feature type="region of interest" description="Disordered" evidence="3">
    <location>
        <begin position="160"/>
        <end position="179"/>
    </location>
</feature>
<dbReference type="GO" id="GO:0005829">
    <property type="term" value="C:cytosol"/>
    <property type="evidence" value="ECO:0007669"/>
    <property type="project" value="TreeGrafter"/>
</dbReference>
<feature type="region of interest" description="Disordered" evidence="3">
    <location>
        <begin position="409"/>
        <end position="434"/>
    </location>
</feature>